<dbReference type="GO" id="GO:0005886">
    <property type="term" value="C:plasma membrane"/>
    <property type="evidence" value="ECO:0007669"/>
    <property type="project" value="UniProtKB-SubCell"/>
</dbReference>
<dbReference type="Pfam" id="PF12040">
    <property type="entry name" value="DUF3526"/>
    <property type="match status" value="1"/>
</dbReference>
<feature type="transmembrane region" description="Helical" evidence="1">
    <location>
        <begin position="213"/>
        <end position="234"/>
    </location>
</feature>
<protein>
    <submittedName>
        <fullName evidence="2">ABC-2 type transport system permease protein</fullName>
    </submittedName>
</protein>
<feature type="transmembrane region" description="Helical" evidence="1">
    <location>
        <begin position="186"/>
        <end position="207"/>
    </location>
</feature>
<dbReference type="PANTHER" id="PTHR43471:SF1">
    <property type="entry name" value="ABC TRANSPORTER PERMEASE PROTEIN NOSY-RELATED"/>
    <property type="match status" value="1"/>
</dbReference>
<dbReference type="Proteomes" id="UP000538147">
    <property type="component" value="Unassembled WGS sequence"/>
</dbReference>
<organism evidence="2 3">
    <name type="scientific">Polymorphobacter multimanifer</name>
    <dbReference type="NCBI Taxonomy" id="1070431"/>
    <lineage>
        <taxon>Bacteria</taxon>
        <taxon>Pseudomonadati</taxon>
        <taxon>Pseudomonadota</taxon>
        <taxon>Alphaproteobacteria</taxon>
        <taxon>Sphingomonadales</taxon>
        <taxon>Sphingosinicellaceae</taxon>
        <taxon>Polymorphobacter</taxon>
    </lineage>
</organism>
<dbReference type="GO" id="GO:0140359">
    <property type="term" value="F:ABC-type transporter activity"/>
    <property type="evidence" value="ECO:0007669"/>
    <property type="project" value="InterPro"/>
</dbReference>
<reference evidence="2 3" key="1">
    <citation type="submission" date="2020-08" db="EMBL/GenBank/DDBJ databases">
        <title>Genomic Encyclopedia of Type Strains, Phase IV (KMG-IV): sequencing the most valuable type-strain genomes for metagenomic binning, comparative biology and taxonomic classification.</title>
        <authorList>
            <person name="Goeker M."/>
        </authorList>
    </citation>
    <scope>NUCLEOTIDE SEQUENCE [LARGE SCALE GENOMIC DNA]</scope>
    <source>
        <strain evidence="2 3">DSM 102189</strain>
    </source>
</reference>
<feature type="transmembrane region" description="Helical" evidence="1">
    <location>
        <begin position="246"/>
        <end position="267"/>
    </location>
</feature>
<dbReference type="AlphaFoldDB" id="A0A841LB35"/>
<accession>A0A841LB35</accession>
<dbReference type="PANTHER" id="PTHR43471">
    <property type="entry name" value="ABC TRANSPORTER PERMEASE"/>
    <property type="match status" value="1"/>
</dbReference>
<proteinExistence type="predicted"/>
<dbReference type="InterPro" id="IPR021913">
    <property type="entry name" value="DUF3526"/>
</dbReference>
<evidence type="ECO:0000256" key="1">
    <source>
        <dbReference type="SAM" id="Phobius"/>
    </source>
</evidence>
<dbReference type="EMBL" id="JACIIV010000026">
    <property type="protein sequence ID" value="MBB6228871.1"/>
    <property type="molecule type" value="Genomic_DNA"/>
</dbReference>
<sequence>MMTASLYVSLAGKDWLEFRRDPRLVLMAVLVTLLALAAVLTSWARVSAHEADRLATIAADRATWEGQGERNPHSAAHFSFWALRPLAPMALLDPGVTPHAGSAVWMEAHNRNPAQARPVEDLATGLDLGSFSAAWVMQTIMPLLIFVIGAGLVARERERGTLRLMLASGASAGGLVPAKLGGLGRIAALLALPLLGAAVLASLLAGAVQPAALLLWVGVYALWFALLAAITIAVSALLRTAGQAQLLLIGLWLLAALVVPRAGAGLAGTLAPVPDPGSFATAIQAELKASPDPFEGDGAKAFEADVMARYKVSRLEDLPVNIDGLRLNASEDHGDAVFDRAWAGLEATYAQQHIAMRWTALLSPLVPLQNVSMALAGTDTAHQLDFQAQAEAHRRRVIRLLNLDFVEHAGAEGFDYKASPALWKSIPDFRYRPMPLAPVIDRIVPDLLALAAWAGLAVVLLVLASRRLVRQGV</sequence>
<evidence type="ECO:0000313" key="3">
    <source>
        <dbReference type="Proteomes" id="UP000538147"/>
    </source>
</evidence>
<dbReference type="RefSeq" id="WP_184202007.1">
    <property type="nucleotide sequence ID" value="NZ_JACIIV010000026.1"/>
</dbReference>
<feature type="transmembrane region" description="Helical" evidence="1">
    <location>
        <begin position="135"/>
        <end position="154"/>
    </location>
</feature>
<comment type="caution">
    <text evidence="2">The sequence shown here is derived from an EMBL/GenBank/DDBJ whole genome shotgun (WGS) entry which is preliminary data.</text>
</comment>
<feature type="transmembrane region" description="Helical" evidence="1">
    <location>
        <begin position="24"/>
        <end position="44"/>
    </location>
</feature>
<keyword evidence="1" id="KW-1133">Transmembrane helix</keyword>
<feature type="transmembrane region" description="Helical" evidence="1">
    <location>
        <begin position="443"/>
        <end position="464"/>
    </location>
</feature>
<name>A0A841LB35_9SPHN</name>
<keyword evidence="1" id="KW-0472">Membrane</keyword>
<keyword evidence="1" id="KW-0812">Transmembrane</keyword>
<gene>
    <name evidence="2" type="ORF">FHS79_003064</name>
</gene>
<keyword evidence="3" id="KW-1185">Reference proteome</keyword>
<evidence type="ECO:0000313" key="2">
    <source>
        <dbReference type="EMBL" id="MBB6228871.1"/>
    </source>
</evidence>